<evidence type="ECO:0000313" key="1">
    <source>
        <dbReference type="EMBL" id="TGY93313.1"/>
    </source>
</evidence>
<dbReference type="AlphaFoldDB" id="A0A4S2HC25"/>
<dbReference type="Proteomes" id="UP000305451">
    <property type="component" value="Unassembled WGS sequence"/>
</dbReference>
<accession>A0A4S2HC25</accession>
<evidence type="ECO:0000313" key="2">
    <source>
        <dbReference type="Proteomes" id="UP000305451"/>
    </source>
</evidence>
<organism evidence="1 2">
    <name type="scientific">Marinicauda pacifica</name>
    <dbReference type="NCBI Taxonomy" id="1133559"/>
    <lineage>
        <taxon>Bacteria</taxon>
        <taxon>Pseudomonadati</taxon>
        <taxon>Pseudomonadota</taxon>
        <taxon>Alphaproteobacteria</taxon>
        <taxon>Maricaulales</taxon>
        <taxon>Maricaulaceae</taxon>
        <taxon>Marinicauda</taxon>
    </lineage>
</organism>
<dbReference type="EMBL" id="SRXV01000002">
    <property type="protein sequence ID" value="TGY93313.1"/>
    <property type="molecule type" value="Genomic_DNA"/>
</dbReference>
<evidence type="ECO:0008006" key="3">
    <source>
        <dbReference type="Google" id="ProtNLM"/>
    </source>
</evidence>
<sequence>MIRTVAYLIAGGLLVTGCLSRDAAGAKIGRYELVIDGETAAVLSGQRYDSGRPVRANTLVALLMTEGASEASARALATAMLLAADEHCDAYFANLTLTDTVLTGSLSTGQVVASGVGSFAEANANAWSGVSTIFGGTRDALRRDLLSEQSMPIILQAVSTARNEIRADITAELEESDIDLPTTAARISDYHRECGVSAGLSRLSAALAEDTEE</sequence>
<comment type="caution">
    <text evidence="1">The sequence shown here is derived from an EMBL/GenBank/DDBJ whole genome shotgun (WGS) entry which is preliminary data.</text>
</comment>
<name>A0A4S2HC25_9PROT</name>
<keyword evidence="2" id="KW-1185">Reference proteome</keyword>
<gene>
    <name evidence="1" type="ORF">E5162_09715</name>
</gene>
<dbReference type="RefSeq" id="WP_135945035.1">
    <property type="nucleotide sequence ID" value="NZ_BMEI01000002.1"/>
</dbReference>
<protein>
    <recommendedName>
        <fullName evidence="3">Lipoprotein</fullName>
    </recommendedName>
</protein>
<reference evidence="1 2" key="1">
    <citation type="journal article" date="2013" name="Int. J. Syst. Evol. Microbiol.">
        <title>Marinicauda pacifica gen. nov., sp. nov., a prosthecate alphaproteobacterium of the family Hyphomonadaceae isolated from deep seawater.</title>
        <authorList>
            <person name="Zhang X.Y."/>
            <person name="Li G.W."/>
            <person name="Wang C.S."/>
            <person name="Zhang Y.J."/>
            <person name="Xu X.W."/>
            <person name="Li H."/>
            <person name="Liu A."/>
            <person name="Liu C."/>
            <person name="Xie B.B."/>
            <person name="Qin Q.L."/>
            <person name="Xu Z."/>
            <person name="Chen X.L."/>
            <person name="Zhou B.C."/>
            <person name="Zhang Y.Z."/>
        </authorList>
    </citation>
    <scope>NUCLEOTIDE SEQUENCE [LARGE SCALE GENOMIC DNA]</scope>
    <source>
        <strain evidence="1 2">P-1 km-3</strain>
    </source>
</reference>
<dbReference type="PROSITE" id="PS51257">
    <property type="entry name" value="PROKAR_LIPOPROTEIN"/>
    <property type="match status" value="1"/>
</dbReference>
<proteinExistence type="predicted"/>